<keyword evidence="3" id="KW-1185">Reference proteome</keyword>
<dbReference type="Proteomes" id="UP000515917">
    <property type="component" value="Chromosome"/>
</dbReference>
<evidence type="ECO:0000259" key="1">
    <source>
        <dbReference type="Pfam" id="PF19933"/>
    </source>
</evidence>
<dbReference type="Gene3D" id="1.25.40.10">
    <property type="entry name" value="Tetratricopeptide repeat domain"/>
    <property type="match status" value="1"/>
</dbReference>
<dbReference type="EMBL" id="CP025781">
    <property type="protein sequence ID" value="QBC45680.1"/>
    <property type="molecule type" value="Genomic_DNA"/>
</dbReference>
<proteinExistence type="predicted"/>
<dbReference type="Pfam" id="PF19933">
    <property type="entry name" value="DUF6396"/>
    <property type="match status" value="1"/>
</dbReference>
<accession>A0A7G3GDK2</accession>
<evidence type="ECO:0000313" key="2">
    <source>
        <dbReference type="EMBL" id="QBC45680.1"/>
    </source>
</evidence>
<dbReference type="InterPro" id="IPR006597">
    <property type="entry name" value="Sel1-like"/>
</dbReference>
<gene>
    <name evidence="2" type="ORF">C1H71_08615</name>
</gene>
<sequence>MPDVANVHAKLAFTCVYEKDHLPALPQEADVLFMYSRWLQKNNLLKQDANVYPEIARLYRIAAANGHYKANINLQNGITDGSFDGSIIEVLDLNDQLIKEKIPTGFYNMAYYIEHAYGYDKNDELALKYFRKSADMGSPAGQYYVGEKLAPDDMAPDVMRQLRLCAAEQGHVEAGVDLGINLKGLKRFVEALSSFQLGVKAGNETAAFALENGFLAPPPTDELNYLALEKDEERSRRYKAIGKVLGRYSYLKPTVEEIDDIVPLPPAKLPPWDGKLKWLTAHEANLAPSKPSDELIAKLAKAKGLDPASGMPLALLKKAEVAPVPIAATTPDRVSLGTLCHNGLPCPEAGLWVGYFEGQKYSHQLSKGQPMPTITASITRRNKLAQWLKGPEKMELAMEWQLEKYS</sequence>
<dbReference type="KEGG" id="ifl:C1H71_08615"/>
<dbReference type="SUPFAM" id="SSF81901">
    <property type="entry name" value="HCP-like"/>
    <property type="match status" value="1"/>
</dbReference>
<dbReference type="RefSeq" id="WP_130106174.1">
    <property type="nucleotide sequence ID" value="NZ_CP025781.1"/>
</dbReference>
<dbReference type="InterPro" id="IPR011990">
    <property type="entry name" value="TPR-like_helical_dom_sf"/>
</dbReference>
<dbReference type="AlphaFoldDB" id="A0A7G3GDK2"/>
<evidence type="ECO:0000313" key="3">
    <source>
        <dbReference type="Proteomes" id="UP000515917"/>
    </source>
</evidence>
<dbReference type="InterPro" id="IPR045653">
    <property type="entry name" value="DUF6396"/>
</dbReference>
<reference evidence="2 3" key="1">
    <citation type="submission" date="2018-01" db="EMBL/GenBank/DDBJ databases">
        <title>Genome sequence of Iodobacter sp. strain PCH194 isolated from Indian Trans-Himalaya.</title>
        <authorList>
            <person name="Kumar V."/>
            <person name="Thakur V."/>
            <person name="Kumar S."/>
            <person name="Singh D."/>
        </authorList>
    </citation>
    <scope>NUCLEOTIDE SEQUENCE [LARGE SCALE GENOMIC DNA]</scope>
    <source>
        <strain evidence="2 3">PCH194</strain>
    </source>
</reference>
<name>A0A7G3GDK2_9NEIS</name>
<organism evidence="2 3">
    <name type="scientific">Iodobacter fluviatilis</name>
    <dbReference type="NCBI Taxonomy" id="537"/>
    <lineage>
        <taxon>Bacteria</taxon>
        <taxon>Pseudomonadati</taxon>
        <taxon>Pseudomonadota</taxon>
        <taxon>Betaproteobacteria</taxon>
        <taxon>Neisseriales</taxon>
        <taxon>Chitinibacteraceae</taxon>
        <taxon>Iodobacter</taxon>
    </lineage>
</organism>
<dbReference type="SMART" id="SM00671">
    <property type="entry name" value="SEL1"/>
    <property type="match status" value="1"/>
</dbReference>
<feature type="domain" description="DUF6396" evidence="1">
    <location>
        <begin position="206"/>
        <end position="313"/>
    </location>
</feature>
<protein>
    <submittedName>
        <fullName evidence="2">Sel1 repeat family protein</fullName>
    </submittedName>
</protein>